<dbReference type="AlphaFoldDB" id="L2GNA9"/>
<reference evidence="3" key="1">
    <citation type="submission" date="2011-05" db="EMBL/GenBank/DDBJ databases">
        <title>The genome sequence of Vittaforma corneae strain ATCC 50505.</title>
        <authorList>
            <consortium name="The Broad Institute Genome Sequencing Platform"/>
            <person name="Cuomo C."/>
            <person name="Didier E."/>
            <person name="Bowers L."/>
            <person name="Young S.K."/>
            <person name="Zeng Q."/>
            <person name="Gargeya S."/>
            <person name="Fitzgerald M."/>
            <person name="Haas B."/>
            <person name="Abouelleil A."/>
            <person name="Alvarado L."/>
            <person name="Arachchi H.M."/>
            <person name="Berlin A."/>
            <person name="Chapman S.B."/>
            <person name="Gearin G."/>
            <person name="Goldberg J."/>
            <person name="Griggs A."/>
            <person name="Gujja S."/>
            <person name="Hansen M."/>
            <person name="Heiman D."/>
            <person name="Howarth C."/>
            <person name="Larimer J."/>
            <person name="Lui A."/>
            <person name="MacDonald P.J.P."/>
            <person name="McCowen C."/>
            <person name="Montmayeur A."/>
            <person name="Murphy C."/>
            <person name="Neiman D."/>
            <person name="Pearson M."/>
            <person name="Priest M."/>
            <person name="Roberts A."/>
            <person name="Saif S."/>
            <person name="Shea T."/>
            <person name="Sisk P."/>
            <person name="Stolte C."/>
            <person name="Sykes S."/>
            <person name="Wortman J."/>
            <person name="Nusbaum C."/>
            <person name="Birren B."/>
        </authorList>
    </citation>
    <scope>NUCLEOTIDE SEQUENCE [LARGE SCALE GENOMIC DNA]</scope>
    <source>
        <strain evidence="3">ATCC 50505</strain>
    </source>
</reference>
<evidence type="ECO:0000313" key="2">
    <source>
        <dbReference type="EMBL" id="ELA41802.1"/>
    </source>
</evidence>
<name>L2GNA9_VITCO</name>
<dbReference type="Proteomes" id="UP000011082">
    <property type="component" value="Unassembled WGS sequence"/>
</dbReference>
<dbReference type="EMBL" id="JH370138">
    <property type="protein sequence ID" value="ELA41802.1"/>
    <property type="molecule type" value="Genomic_DNA"/>
</dbReference>
<dbReference type="RefSeq" id="XP_007604600.1">
    <property type="nucleotide sequence ID" value="XM_007604538.1"/>
</dbReference>
<dbReference type="HOGENOM" id="CLU_1200626_0_0_1"/>
<dbReference type="VEuPathDB" id="MicrosporidiaDB:VICG_01154"/>
<dbReference type="GeneID" id="19881865"/>
<evidence type="ECO:0000256" key="1">
    <source>
        <dbReference type="SAM" id="MobiDB-lite"/>
    </source>
</evidence>
<proteinExistence type="predicted"/>
<feature type="region of interest" description="Disordered" evidence="1">
    <location>
        <begin position="1"/>
        <end position="29"/>
    </location>
</feature>
<sequence>MKITLNGQKGKGRKKSISNTTVDDSTALQHKKAKGQMVVPDYMHYYNTPQGFSLRVPLERNSNTNQIVLGPSGLYSTRKPSLLTEKVPSNGTKYRESVDSDIEFLLTSSSERSRVVEIPRNQHLYGQKAISGHLDNNILKSNFDGNNALENNLDNQNMKNNRDKCEGGNAELKNSYFSKIDQIFDIKNDPKERLKHEENINVSELLKTKEDALRDILYNIPHYFYALKSDI</sequence>
<feature type="compositionally biased region" description="Polar residues" evidence="1">
    <location>
        <begin position="17"/>
        <end position="28"/>
    </location>
</feature>
<evidence type="ECO:0000313" key="3">
    <source>
        <dbReference type="Proteomes" id="UP000011082"/>
    </source>
</evidence>
<accession>L2GNA9</accession>
<keyword evidence="3" id="KW-1185">Reference proteome</keyword>
<organism evidence="2 3">
    <name type="scientific">Vittaforma corneae (strain ATCC 50505)</name>
    <name type="common">Microsporidian parasite</name>
    <name type="synonym">Nosema corneum</name>
    <dbReference type="NCBI Taxonomy" id="993615"/>
    <lineage>
        <taxon>Eukaryota</taxon>
        <taxon>Fungi</taxon>
        <taxon>Fungi incertae sedis</taxon>
        <taxon>Microsporidia</taxon>
        <taxon>Nosematidae</taxon>
        <taxon>Vittaforma</taxon>
    </lineage>
</organism>
<gene>
    <name evidence="2" type="ORF">VICG_01154</name>
</gene>
<protein>
    <submittedName>
        <fullName evidence="2">Uncharacterized protein</fullName>
    </submittedName>
</protein>
<dbReference type="InParanoid" id="L2GNA9"/>